<keyword evidence="1" id="KW-1133">Transmembrane helix</keyword>
<dbReference type="InterPro" id="IPR022134">
    <property type="entry name" value="DUF3667"/>
</dbReference>
<dbReference type="EMBL" id="LZFP01000002">
    <property type="protein sequence ID" value="OBR41566.1"/>
    <property type="molecule type" value="Genomic_DNA"/>
</dbReference>
<gene>
    <name evidence="2" type="ORF">A9200_13130</name>
</gene>
<reference evidence="3" key="1">
    <citation type="submission" date="2016-06" db="EMBL/GenBank/DDBJ databases">
        <authorList>
            <person name="Zhan P."/>
        </authorList>
    </citation>
    <scope>NUCLEOTIDE SEQUENCE [LARGE SCALE GENOMIC DNA]</scope>
    <source>
        <strain evidence="3">T28</strain>
    </source>
</reference>
<evidence type="ECO:0000313" key="3">
    <source>
        <dbReference type="Proteomes" id="UP000092164"/>
    </source>
</evidence>
<evidence type="ECO:0000313" key="2">
    <source>
        <dbReference type="EMBL" id="OBR41566.1"/>
    </source>
</evidence>
<feature type="transmembrane region" description="Helical" evidence="1">
    <location>
        <begin position="291"/>
        <end position="313"/>
    </location>
</feature>
<dbReference type="Proteomes" id="UP000092164">
    <property type="component" value="Unassembled WGS sequence"/>
</dbReference>
<comment type="caution">
    <text evidence="2">The sequence shown here is derived from an EMBL/GenBank/DDBJ whole genome shotgun (WGS) entry which is preliminary data.</text>
</comment>
<evidence type="ECO:0008006" key="4">
    <source>
        <dbReference type="Google" id="ProtNLM"/>
    </source>
</evidence>
<dbReference type="STRING" id="1836467.BTR34_03905"/>
<name>A0A1B7ZE38_9FLAO</name>
<keyword evidence="1" id="KW-0812">Transmembrane</keyword>
<proteinExistence type="predicted"/>
<keyword evidence="1" id="KW-0472">Membrane</keyword>
<dbReference type="AlphaFoldDB" id="A0A1B7ZE38"/>
<sequence>MKNKPTIKTTGRYRMQYRGVDCLNCGHPLDLSDKYCPNCSQANSTKKLTLVDFFEEFFANYFSYDSKLWLTLTALLLKPGKITKEYIAGKRLSYTNPFRFLLSLSIVYFLIISLNSEFETLNKFGSDNPTQFFDLQTQFNNLEFENEEDKKLALSQLDSLNIKGLNNLKLSSQDSLILSRPKGYFKGINQENFFERLFEKIQFYNTVIKNDTIYNFNQSVIKYEVPELTENKMAYNLSSSLIDIEKRPGTFINSLISKLPIATFFFLPFFSVFVWLVYIRKKHTYTDHLIFSFHNQSLLFILLIVSNLINATFSVNSEGLFFLVFAIYLYKAMRNFYQQGRVKTIIKYMFLNTIFFILGGIAMTILIAASVFTY</sequence>
<dbReference type="OrthoDB" id="675873at2"/>
<dbReference type="RefSeq" id="WP_068482330.1">
    <property type="nucleotide sequence ID" value="NZ_CP018760.1"/>
</dbReference>
<keyword evidence="3" id="KW-1185">Reference proteome</keyword>
<organism evidence="2 3">
    <name type="scientific">Maribacter hydrothermalis</name>
    <dbReference type="NCBI Taxonomy" id="1836467"/>
    <lineage>
        <taxon>Bacteria</taxon>
        <taxon>Pseudomonadati</taxon>
        <taxon>Bacteroidota</taxon>
        <taxon>Flavobacteriia</taxon>
        <taxon>Flavobacteriales</taxon>
        <taxon>Flavobacteriaceae</taxon>
        <taxon>Maribacter</taxon>
    </lineage>
</organism>
<evidence type="ECO:0000256" key="1">
    <source>
        <dbReference type="SAM" id="Phobius"/>
    </source>
</evidence>
<protein>
    <recommendedName>
        <fullName evidence="4">DUF3667 domain-containing protein</fullName>
    </recommendedName>
</protein>
<feature type="transmembrane region" description="Helical" evidence="1">
    <location>
        <begin position="259"/>
        <end position="279"/>
    </location>
</feature>
<dbReference type="Pfam" id="PF12412">
    <property type="entry name" value="DUF3667"/>
    <property type="match status" value="1"/>
</dbReference>
<accession>A0A1B7ZE38</accession>
<dbReference type="KEGG" id="mart:BTR34_03905"/>
<feature type="transmembrane region" description="Helical" evidence="1">
    <location>
        <begin position="349"/>
        <end position="372"/>
    </location>
</feature>